<dbReference type="InterPro" id="IPR051201">
    <property type="entry name" value="Chloro_Bact_Ser_Proteases"/>
</dbReference>
<keyword evidence="5" id="KW-0732">Signal</keyword>
<dbReference type="Pfam" id="PF13180">
    <property type="entry name" value="PDZ_2"/>
    <property type="match status" value="1"/>
</dbReference>
<proteinExistence type="inferred from homology"/>
<dbReference type="PANTHER" id="PTHR43343">
    <property type="entry name" value="PEPTIDASE S12"/>
    <property type="match status" value="1"/>
</dbReference>
<gene>
    <name evidence="7" type="ORF">FHS09_000407</name>
</gene>
<dbReference type="InterPro" id="IPR001940">
    <property type="entry name" value="Peptidase_S1C"/>
</dbReference>
<dbReference type="GO" id="GO:0006508">
    <property type="term" value="P:proteolysis"/>
    <property type="evidence" value="ECO:0007669"/>
    <property type="project" value="UniProtKB-KW"/>
</dbReference>
<evidence type="ECO:0000313" key="7">
    <source>
        <dbReference type="EMBL" id="MBB3059599.1"/>
    </source>
</evidence>
<dbReference type="Pfam" id="PF13365">
    <property type="entry name" value="Trypsin_2"/>
    <property type="match status" value="1"/>
</dbReference>
<dbReference type="Proteomes" id="UP000535937">
    <property type="component" value="Unassembled WGS sequence"/>
</dbReference>
<dbReference type="Gene3D" id="2.40.10.10">
    <property type="entry name" value="Trypsin-like serine proteases"/>
    <property type="match status" value="2"/>
</dbReference>
<keyword evidence="2 7" id="KW-0645">Protease</keyword>
<name>A0A7W4W8I1_9GAMM</name>
<evidence type="ECO:0000256" key="3">
    <source>
        <dbReference type="ARBA" id="ARBA00022801"/>
    </source>
</evidence>
<evidence type="ECO:0000256" key="1">
    <source>
        <dbReference type="ARBA" id="ARBA00010541"/>
    </source>
</evidence>
<evidence type="ECO:0000256" key="4">
    <source>
        <dbReference type="ARBA" id="ARBA00022825"/>
    </source>
</evidence>
<dbReference type="PRINTS" id="PR00834">
    <property type="entry name" value="PROTEASES2C"/>
</dbReference>
<dbReference type="InterPro" id="IPR001478">
    <property type="entry name" value="PDZ"/>
</dbReference>
<keyword evidence="4" id="KW-0720">Serine protease</keyword>
<comment type="similarity">
    <text evidence="1">Belongs to the peptidase S1C family.</text>
</comment>
<organism evidence="7 8">
    <name type="scientific">Microbulbifer rhizosphaerae</name>
    <dbReference type="NCBI Taxonomy" id="1562603"/>
    <lineage>
        <taxon>Bacteria</taxon>
        <taxon>Pseudomonadati</taxon>
        <taxon>Pseudomonadota</taxon>
        <taxon>Gammaproteobacteria</taxon>
        <taxon>Cellvibrionales</taxon>
        <taxon>Microbulbiferaceae</taxon>
        <taxon>Microbulbifer</taxon>
    </lineage>
</organism>
<sequence length="346" mass="37030">MRKFLPILVAALLPLLAAAASPPTFSTDDERNTMQVFNFASPSVVYVTNETVVRDRWTLRLHTVPKGAGSGFIWDKQGHVVTNFHVIEGARKVTITLQDRSEWPAELVGSAAEKDLAVLKIEAPEELLTPLVAGTSGDLAVGRKVLAIGNPFGLDTTLTTGVVSALGREIQAANNRTIRNVIQTDAAINPGNSGGPLLDSRGRLIGVNTAIYSPSGASVGIGFAIPVDTVKKIVPELIAHGRLVRPVLGIESAPDQWASRYGFEGVAVLRTAPGMPAERAGLRGVYRTSRGGWQLGDVIVAVGRQPVRNYDDLMNALENHRVGEKVELSYLRDGQEHRTSVTLAAP</sequence>
<dbReference type="RefSeq" id="WP_183456175.1">
    <property type="nucleotide sequence ID" value="NZ_JACHWZ010000002.1"/>
</dbReference>
<accession>A0A7W4W8I1</accession>
<dbReference type="AlphaFoldDB" id="A0A7W4W8I1"/>
<keyword evidence="8" id="KW-1185">Reference proteome</keyword>
<dbReference type="InterPro" id="IPR009003">
    <property type="entry name" value="Peptidase_S1_PA"/>
</dbReference>
<evidence type="ECO:0000256" key="2">
    <source>
        <dbReference type="ARBA" id="ARBA00022670"/>
    </source>
</evidence>
<dbReference type="SUPFAM" id="SSF50156">
    <property type="entry name" value="PDZ domain-like"/>
    <property type="match status" value="1"/>
</dbReference>
<feature type="signal peptide" evidence="5">
    <location>
        <begin position="1"/>
        <end position="26"/>
    </location>
</feature>
<dbReference type="FunFam" id="2.40.10.10:FF:000001">
    <property type="entry name" value="Periplasmic serine protease DegS"/>
    <property type="match status" value="1"/>
</dbReference>
<reference evidence="7 8" key="1">
    <citation type="submission" date="2020-08" db="EMBL/GenBank/DDBJ databases">
        <title>Genomic Encyclopedia of Type Strains, Phase III (KMG-III): the genomes of soil and plant-associated and newly described type strains.</title>
        <authorList>
            <person name="Whitman W."/>
        </authorList>
    </citation>
    <scope>NUCLEOTIDE SEQUENCE [LARGE SCALE GENOMIC DNA]</scope>
    <source>
        <strain evidence="7 8">CECT 8799</strain>
    </source>
</reference>
<dbReference type="InterPro" id="IPR036034">
    <property type="entry name" value="PDZ_sf"/>
</dbReference>
<dbReference type="SMART" id="SM00228">
    <property type="entry name" value="PDZ"/>
    <property type="match status" value="1"/>
</dbReference>
<protein>
    <submittedName>
        <fullName evidence="7">S1-C subfamily serine protease</fullName>
    </submittedName>
</protein>
<dbReference type="EMBL" id="JACHWZ010000002">
    <property type="protein sequence ID" value="MBB3059599.1"/>
    <property type="molecule type" value="Genomic_DNA"/>
</dbReference>
<dbReference type="SUPFAM" id="SSF50494">
    <property type="entry name" value="Trypsin-like serine proteases"/>
    <property type="match status" value="1"/>
</dbReference>
<dbReference type="GO" id="GO:0004252">
    <property type="term" value="F:serine-type endopeptidase activity"/>
    <property type="evidence" value="ECO:0007669"/>
    <property type="project" value="InterPro"/>
</dbReference>
<feature type="chain" id="PRO_5031344182" evidence="5">
    <location>
        <begin position="27"/>
        <end position="346"/>
    </location>
</feature>
<evidence type="ECO:0000259" key="6">
    <source>
        <dbReference type="SMART" id="SM00228"/>
    </source>
</evidence>
<dbReference type="PANTHER" id="PTHR43343:SF3">
    <property type="entry name" value="PROTEASE DO-LIKE 8, CHLOROPLASTIC"/>
    <property type="match status" value="1"/>
</dbReference>
<comment type="caution">
    <text evidence="7">The sequence shown here is derived from an EMBL/GenBank/DDBJ whole genome shotgun (WGS) entry which is preliminary data.</text>
</comment>
<evidence type="ECO:0000313" key="8">
    <source>
        <dbReference type="Proteomes" id="UP000535937"/>
    </source>
</evidence>
<feature type="domain" description="PDZ" evidence="6">
    <location>
        <begin position="246"/>
        <end position="334"/>
    </location>
</feature>
<keyword evidence="3" id="KW-0378">Hydrolase</keyword>
<evidence type="ECO:0000256" key="5">
    <source>
        <dbReference type="SAM" id="SignalP"/>
    </source>
</evidence>
<dbReference type="InterPro" id="IPR043504">
    <property type="entry name" value="Peptidase_S1_PA_chymotrypsin"/>
</dbReference>
<dbReference type="Gene3D" id="2.30.42.10">
    <property type="match status" value="1"/>
</dbReference>